<evidence type="ECO:0000259" key="3">
    <source>
        <dbReference type="Pfam" id="PF06458"/>
    </source>
</evidence>
<keyword evidence="1" id="KW-0677">Repeat</keyword>
<dbReference type="Gene3D" id="3.10.20.320">
    <property type="entry name" value="Putative peptidoglycan bound protein (lpxtg motif)"/>
    <property type="match status" value="1"/>
</dbReference>
<feature type="signal peptide" evidence="2">
    <location>
        <begin position="1"/>
        <end position="24"/>
    </location>
</feature>
<evidence type="ECO:0000256" key="1">
    <source>
        <dbReference type="ARBA" id="ARBA00022737"/>
    </source>
</evidence>
<evidence type="ECO:0000313" key="4">
    <source>
        <dbReference type="EMBL" id="EOI52292.1"/>
    </source>
</evidence>
<dbReference type="Pfam" id="PF06458">
    <property type="entry name" value="MucBP"/>
    <property type="match status" value="1"/>
</dbReference>
<organism evidence="4 5">
    <name type="scientific">Enterococcus gilvus ATCC BAA-350</name>
    <dbReference type="NCBI Taxonomy" id="1158614"/>
    <lineage>
        <taxon>Bacteria</taxon>
        <taxon>Bacillati</taxon>
        <taxon>Bacillota</taxon>
        <taxon>Bacilli</taxon>
        <taxon>Lactobacillales</taxon>
        <taxon>Enterococcaceae</taxon>
        <taxon>Enterococcus</taxon>
    </lineage>
</organism>
<dbReference type="AlphaFoldDB" id="R2XQM8"/>
<dbReference type="eggNOG" id="COG4932">
    <property type="taxonomic scope" value="Bacteria"/>
</dbReference>
<proteinExistence type="predicted"/>
<keyword evidence="2" id="KW-0732">Signal</keyword>
<comment type="caution">
    <text evidence="4">The sequence shown here is derived from an EMBL/GenBank/DDBJ whole genome shotgun (WGS) entry which is preliminary data.</text>
</comment>
<feature type="chain" id="PRO_5004358160" description="MucBP domain-containing protein" evidence="2">
    <location>
        <begin position="25"/>
        <end position="341"/>
    </location>
</feature>
<evidence type="ECO:0000256" key="2">
    <source>
        <dbReference type="SAM" id="SignalP"/>
    </source>
</evidence>
<dbReference type="EMBL" id="AJDQ01000023">
    <property type="protein sequence ID" value="EOI52292.1"/>
    <property type="molecule type" value="Genomic_DNA"/>
</dbReference>
<name>R2XQM8_9ENTE</name>
<gene>
    <name evidence="4" type="ORF">UKC_04079</name>
</gene>
<dbReference type="HOGENOM" id="CLU_815123_0_0_9"/>
<dbReference type="InterPro" id="IPR009459">
    <property type="entry name" value="MucBP_dom"/>
</dbReference>
<feature type="non-terminal residue" evidence="4">
    <location>
        <position position="341"/>
    </location>
</feature>
<dbReference type="Proteomes" id="UP000013750">
    <property type="component" value="Unassembled WGS sequence"/>
</dbReference>
<protein>
    <recommendedName>
        <fullName evidence="3">MucBP domain-containing protein</fullName>
    </recommendedName>
</protein>
<dbReference type="RefSeq" id="WP_010782392.1">
    <property type="nucleotide sequence ID" value="NZ_KB946861.1"/>
</dbReference>
<sequence length="341" mass="37628">MKKKSISLVTTIILLSTIPCNVLAASEIATAGPKVKLANPKNKLSSFQNFNNAQELIDYINNDVTFDLQYSSIRVVGVLSLSDISNIVDALGNWQGRAISSGINLNSYPYDISLGDISDYSTEALQKINDKLGTMASAIGDYSQILIQLNFSNDATKENNDTNGRYLPGESIKLVKGQTNYTLDLNKYGVTGTRNDWRKLYLGTNDNINNIQKNNYDISYDSDKDHLKLDDVNSVNFSDLDSNMKTLNLYYIAESPKSFLRSTALWTHLLITPQGGDTSGILGSQDEIIAAMFSIPIEWVDPVLTSKVVVKYVDENGKSISEDDIQNGNVGDNYTTKSKII</sequence>
<feature type="domain" description="MucBP" evidence="3">
    <location>
        <begin position="307"/>
        <end position="340"/>
    </location>
</feature>
<evidence type="ECO:0000313" key="5">
    <source>
        <dbReference type="Proteomes" id="UP000013750"/>
    </source>
</evidence>
<accession>R2XQM8</accession>
<reference evidence="4 5" key="1">
    <citation type="submission" date="2013-02" db="EMBL/GenBank/DDBJ databases">
        <title>The Genome Sequence of Enterococcus gilvus ATCC BAA-350.</title>
        <authorList>
            <consortium name="The Broad Institute Genome Sequencing Platform"/>
            <consortium name="The Broad Institute Genome Sequencing Center for Infectious Disease"/>
            <person name="Earl A.M."/>
            <person name="Gilmore M.S."/>
            <person name="Lebreton F."/>
            <person name="Walker B."/>
            <person name="Young S.K."/>
            <person name="Zeng Q."/>
            <person name="Gargeya S."/>
            <person name="Fitzgerald M."/>
            <person name="Haas B."/>
            <person name="Abouelleil A."/>
            <person name="Alvarado L."/>
            <person name="Arachchi H.M."/>
            <person name="Berlin A.M."/>
            <person name="Chapman S.B."/>
            <person name="Dewar J."/>
            <person name="Goldberg J."/>
            <person name="Griggs A."/>
            <person name="Gujja S."/>
            <person name="Hansen M."/>
            <person name="Howarth C."/>
            <person name="Imamovic A."/>
            <person name="Larimer J."/>
            <person name="McCowan C."/>
            <person name="Murphy C."/>
            <person name="Neiman D."/>
            <person name="Pearson M."/>
            <person name="Priest M."/>
            <person name="Roberts A."/>
            <person name="Saif S."/>
            <person name="Shea T."/>
            <person name="Sisk P."/>
            <person name="Sykes S."/>
            <person name="Wortman J."/>
            <person name="Nusbaum C."/>
            <person name="Birren B."/>
        </authorList>
    </citation>
    <scope>NUCLEOTIDE SEQUENCE [LARGE SCALE GENOMIC DNA]</scope>
    <source>
        <strain evidence="4 5">ATCC BAA-350</strain>
    </source>
</reference>